<dbReference type="OrthoDB" id="2404759at2759"/>
<evidence type="ECO:0000256" key="1">
    <source>
        <dbReference type="SAM" id="MobiDB-lite"/>
    </source>
</evidence>
<name>A0A2I1FL31_9GLOM</name>
<feature type="compositionally biased region" description="Basic and acidic residues" evidence="1">
    <location>
        <begin position="35"/>
        <end position="49"/>
    </location>
</feature>
<feature type="compositionally biased region" description="Acidic residues" evidence="1">
    <location>
        <begin position="74"/>
        <end position="106"/>
    </location>
</feature>
<gene>
    <name evidence="2" type="ORF">RhiirA1_402644</name>
</gene>
<proteinExistence type="predicted"/>
<reference evidence="2 3" key="2">
    <citation type="submission" date="2017-10" db="EMBL/GenBank/DDBJ databases">
        <title>Genome analyses suggest a sexual origin of heterokaryosis in a supposedly ancient asexual fungus.</title>
        <authorList>
            <person name="Corradi N."/>
            <person name="Sedzielewska K."/>
            <person name="Noel J."/>
            <person name="Charron P."/>
            <person name="Farinelli L."/>
            <person name="Marton T."/>
            <person name="Kruger M."/>
            <person name="Pelin A."/>
            <person name="Brachmann A."/>
            <person name="Corradi N."/>
        </authorList>
    </citation>
    <scope>NUCLEOTIDE SEQUENCE [LARGE SCALE GENOMIC DNA]</scope>
    <source>
        <strain evidence="2 3">A1</strain>
    </source>
</reference>
<feature type="compositionally biased region" description="Low complexity" evidence="1">
    <location>
        <begin position="19"/>
        <end position="31"/>
    </location>
</feature>
<evidence type="ECO:0000313" key="3">
    <source>
        <dbReference type="Proteomes" id="UP000232688"/>
    </source>
</evidence>
<feature type="region of interest" description="Disordered" evidence="1">
    <location>
        <begin position="1"/>
        <end position="106"/>
    </location>
</feature>
<dbReference type="EMBL" id="LLXH01002431">
    <property type="protein sequence ID" value="PKC55769.1"/>
    <property type="molecule type" value="Genomic_DNA"/>
</dbReference>
<dbReference type="VEuPathDB" id="FungiDB:RhiirA1_402644"/>
<protein>
    <submittedName>
        <fullName evidence="2">Uncharacterized protein</fullName>
    </submittedName>
</protein>
<sequence length="139" mass="15797">MSFPNPKPNETPDQYVTMEINESIIIEGSSGKVVNSEKDSAEQELRNLPEVDNYEPDFEYTSQKRRRQDKFQEPEADQNNENPGDDDDGESESGISLDDDVTFLSDDETPVEQFTALTSTIIQNLYILIQILITQILGY</sequence>
<comment type="caution">
    <text evidence="2">The sequence shown here is derived from an EMBL/GenBank/DDBJ whole genome shotgun (WGS) entry which is preliminary data.</text>
</comment>
<dbReference type="Proteomes" id="UP000232688">
    <property type="component" value="Unassembled WGS sequence"/>
</dbReference>
<reference evidence="2 3" key="1">
    <citation type="submission" date="2017-10" db="EMBL/GenBank/DDBJ databases">
        <title>Extensive intraspecific genome diversity in a model arbuscular mycorrhizal fungus.</title>
        <authorList>
            <person name="Chen E.C.H."/>
            <person name="Morin E."/>
            <person name="Baudet D."/>
            <person name="Noel J."/>
            <person name="Ndikumana S."/>
            <person name="Charron P."/>
            <person name="St-Onge C."/>
            <person name="Giorgi J."/>
            <person name="Grigoriev I.V."/>
            <person name="Roux C."/>
            <person name="Martin F.M."/>
            <person name="Corradi N."/>
        </authorList>
    </citation>
    <scope>NUCLEOTIDE SEQUENCE [LARGE SCALE GENOMIC DNA]</scope>
    <source>
        <strain evidence="2 3">A1</strain>
    </source>
</reference>
<evidence type="ECO:0000313" key="2">
    <source>
        <dbReference type="EMBL" id="PKC55769.1"/>
    </source>
</evidence>
<dbReference type="AlphaFoldDB" id="A0A2I1FL31"/>
<accession>A0A2I1FL31</accession>
<organism evidence="2 3">
    <name type="scientific">Rhizophagus irregularis</name>
    <dbReference type="NCBI Taxonomy" id="588596"/>
    <lineage>
        <taxon>Eukaryota</taxon>
        <taxon>Fungi</taxon>
        <taxon>Fungi incertae sedis</taxon>
        <taxon>Mucoromycota</taxon>
        <taxon>Glomeromycotina</taxon>
        <taxon>Glomeromycetes</taxon>
        <taxon>Glomerales</taxon>
        <taxon>Glomeraceae</taxon>
        <taxon>Rhizophagus</taxon>
    </lineage>
</organism>